<dbReference type="SUPFAM" id="SSF47769">
    <property type="entry name" value="SAM/Pointed domain"/>
    <property type="match status" value="1"/>
</dbReference>
<dbReference type="SUPFAM" id="SSF56204">
    <property type="entry name" value="Hect, E3 ligase catalytic domain"/>
    <property type="match status" value="1"/>
</dbReference>
<feature type="region of interest" description="Disordered" evidence="3">
    <location>
        <begin position="94"/>
        <end position="114"/>
    </location>
</feature>
<proteinExistence type="predicted"/>
<dbReference type="Gene3D" id="3.90.1750.10">
    <property type="entry name" value="Hect, E3 ligase catalytic domains"/>
    <property type="match status" value="1"/>
</dbReference>
<evidence type="ECO:0000256" key="1">
    <source>
        <dbReference type="ARBA" id="ARBA00022786"/>
    </source>
</evidence>
<dbReference type="Gene3D" id="1.10.150.50">
    <property type="entry name" value="Transcription Factor, Ets-1"/>
    <property type="match status" value="1"/>
</dbReference>
<dbReference type="OrthoDB" id="5948939at2759"/>
<gene>
    <name evidence="4" type="ORF">PACLA_8A041184</name>
</gene>
<dbReference type="InterPro" id="IPR035983">
    <property type="entry name" value="Hect_E3_ubiquitin_ligase"/>
</dbReference>
<dbReference type="CDD" id="cd09487">
    <property type="entry name" value="SAM_superfamily"/>
    <property type="match status" value="1"/>
</dbReference>
<evidence type="ECO:0000313" key="5">
    <source>
        <dbReference type="Proteomes" id="UP001152795"/>
    </source>
</evidence>
<evidence type="ECO:0000313" key="4">
    <source>
        <dbReference type="EMBL" id="CAB3984123.1"/>
    </source>
</evidence>
<feature type="compositionally biased region" description="Polar residues" evidence="3">
    <location>
        <begin position="298"/>
        <end position="321"/>
    </location>
</feature>
<dbReference type="InterPro" id="IPR000569">
    <property type="entry name" value="HECT_dom"/>
</dbReference>
<dbReference type="EMBL" id="CACRXK020000701">
    <property type="protein sequence ID" value="CAB3984123.1"/>
    <property type="molecule type" value="Genomic_DNA"/>
</dbReference>
<comment type="caution">
    <text evidence="4">The sequence shown here is derived from an EMBL/GenBank/DDBJ whole genome shotgun (WGS) entry which is preliminary data.</text>
</comment>
<dbReference type="PROSITE" id="PS50237">
    <property type="entry name" value="HECT"/>
    <property type="match status" value="1"/>
</dbReference>
<dbReference type="Proteomes" id="UP001152795">
    <property type="component" value="Unassembled WGS sequence"/>
</dbReference>
<reference evidence="4" key="1">
    <citation type="submission" date="2020-04" db="EMBL/GenBank/DDBJ databases">
        <authorList>
            <person name="Alioto T."/>
            <person name="Alioto T."/>
            <person name="Gomez Garrido J."/>
        </authorList>
    </citation>
    <scope>NUCLEOTIDE SEQUENCE</scope>
    <source>
        <strain evidence="4">A484AB</strain>
    </source>
</reference>
<accession>A0A6S7G1P8</accession>
<feature type="region of interest" description="Disordered" evidence="3">
    <location>
        <begin position="279"/>
        <end position="321"/>
    </location>
</feature>
<name>A0A6S7G1P8_PARCT</name>
<keyword evidence="5" id="KW-1185">Reference proteome</keyword>
<protein>
    <submittedName>
        <fullName evidence="4">Arylsulfatase B</fullName>
    </submittedName>
</protein>
<comment type="caution">
    <text evidence="2">Lacks conserved residue(s) required for the propagation of feature annotation.</text>
</comment>
<dbReference type="GO" id="GO:0004842">
    <property type="term" value="F:ubiquitin-protein transferase activity"/>
    <property type="evidence" value="ECO:0007669"/>
    <property type="project" value="InterPro"/>
</dbReference>
<keyword evidence="1 2" id="KW-0833">Ubl conjugation pathway</keyword>
<dbReference type="AlphaFoldDB" id="A0A6S7G1P8"/>
<dbReference type="InterPro" id="IPR013761">
    <property type="entry name" value="SAM/pointed_sf"/>
</dbReference>
<evidence type="ECO:0000256" key="2">
    <source>
        <dbReference type="PROSITE-ProRule" id="PRU00104"/>
    </source>
</evidence>
<organism evidence="4 5">
    <name type="scientific">Paramuricea clavata</name>
    <name type="common">Red gorgonian</name>
    <name type="synonym">Violescent sea-whip</name>
    <dbReference type="NCBI Taxonomy" id="317549"/>
    <lineage>
        <taxon>Eukaryota</taxon>
        <taxon>Metazoa</taxon>
        <taxon>Cnidaria</taxon>
        <taxon>Anthozoa</taxon>
        <taxon>Octocorallia</taxon>
        <taxon>Malacalcyonacea</taxon>
        <taxon>Plexauridae</taxon>
        <taxon>Paramuricea</taxon>
    </lineage>
</organism>
<sequence>MASEKMKEILQQLNLGIQIEKFEEERIDPQVILASSDNELVRLGICTIGDRVRLRELCRASVEGDNQSSSVQVENVASRVANERNLLFAPGSSARFNRRSNRNGSNTGRNKPTQKLKRPWTVHFVCLADRLSVKVPNAHEKQVLHAAGLGSKKIKLDLDDDEQAVLMKLTSAELVNGQAVGFPQLKDCGGFEMMICSANCRQLSSMDCAWDAQSLKSSLGGGQAKIYLRPIQKSISTKPVSDQKSKTDLKEKCQMCNKLILLSDLRVHFMICSKVLDSDNEDDASTSWESAELEGESQTDSTIIDTQGTQQTEASGSAAQPITIDNETETRFVSNEEQHTQANSAIFIELNDIEMKVKEVAEHCKQTGVGNNPTEILRHLQTSLVCGRALEVTSPDDCPEGITNFVMIDRQNLLQTAFEEIQSLENKFITLEVQFYNEQAQDYGGPRKEFFVVVITCNQRDLLR</sequence>
<evidence type="ECO:0000256" key="3">
    <source>
        <dbReference type="SAM" id="MobiDB-lite"/>
    </source>
</evidence>